<dbReference type="SUPFAM" id="SSF51197">
    <property type="entry name" value="Clavaminate synthase-like"/>
    <property type="match status" value="1"/>
</dbReference>
<dbReference type="InterPro" id="IPR041667">
    <property type="entry name" value="Cupin_8"/>
</dbReference>
<dbReference type="AlphaFoldDB" id="A0A7S2SVX9"/>
<gene>
    <name evidence="3" type="ORF">RMAR1173_LOCUS21312</name>
</gene>
<proteinExistence type="predicted"/>
<sequence>MRGSLPLATVAVGAGFWALSIVFHSRLPGPEHVLPSEGLPTSVTFSALSALPQRLRRGRAGNSTDGGSRPSAEESPEAKDRRRWHAVAGSRAFAAPDCPPQPAPDYPVEFPILNVTSNWNPDTPDVPPRHFAGLCRFDFQSQRDQAESYRQAEVPFIVQGVPSVDAAVDKWRDDKYLEKSLGSKAYLTEYSENNHFMYFQSGGNKPPGWEPPVENQRMTFSKWNRIAQQAEAANLSDTEAHYYFRVNSYEAPFLRRDLAALTPHAEQGFFIVDSTQAKGIHCRFGMRGIVAAAHYDGSRNFVTILRGFRRYLLGAPRNCKHMHLYHHPHPSARHSEVDWSAPDLAKFPDFAQARVNEVILTPGDLLYIPSRWIHFIMSVNTNLQCNARSGKSTSGRAHSHAQVIDACMSDHGAKY</sequence>
<dbReference type="EMBL" id="HBHJ01032158">
    <property type="protein sequence ID" value="CAD9710319.1"/>
    <property type="molecule type" value="Transcribed_RNA"/>
</dbReference>
<organism evidence="3">
    <name type="scientific">Rhizochromulina marina</name>
    <dbReference type="NCBI Taxonomy" id="1034831"/>
    <lineage>
        <taxon>Eukaryota</taxon>
        <taxon>Sar</taxon>
        <taxon>Stramenopiles</taxon>
        <taxon>Ochrophyta</taxon>
        <taxon>Dictyochophyceae</taxon>
        <taxon>Rhizochromulinales</taxon>
        <taxon>Rhizochromulina</taxon>
    </lineage>
</organism>
<dbReference type="Gene3D" id="2.60.120.10">
    <property type="entry name" value="Jelly Rolls"/>
    <property type="match status" value="1"/>
</dbReference>
<dbReference type="PANTHER" id="PTHR12461:SF98">
    <property type="entry name" value="CUPIN-LIKE DOMAIN-CONTAINING PROTEIN"/>
    <property type="match status" value="1"/>
</dbReference>
<dbReference type="InterPro" id="IPR003347">
    <property type="entry name" value="JmjC_dom"/>
</dbReference>
<dbReference type="Pfam" id="PF13621">
    <property type="entry name" value="Cupin_8"/>
    <property type="match status" value="1"/>
</dbReference>
<dbReference type="PANTHER" id="PTHR12461">
    <property type="entry name" value="HYPOXIA-INDUCIBLE FACTOR 1 ALPHA INHIBITOR-RELATED"/>
    <property type="match status" value="1"/>
</dbReference>
<evidence type="ECO:0000256" key="1">
    <source>
        <dbReference type="SAM" id="MobiDB-lite"/>
    </source>
</evidence>
<protein>
    <recommendedName>
        <fullName evidence="2">JmjC domain-containing protein</fullName>
    </recommendedName>
</protein>
<evidence type="ECO:0000259" key="2">
    <source>
        <dbReference type="PROSITE" id="PS51184"/>
    </source>
</evidence>
<dbReference type="PROSITE" id="PS51184">
    <property type="entry name" value="JMJC"/>
    <property type="match status" value="1"/>
</dbReference>
<name>A0A7S2SVX9_9STRA</name>
<dbReference type="InterPro" id="IPR014710">
    <property type="entry name" value="RmlC-like_jellyroll"/>
</dbReference>
<feature type="region of interest" description="Disordered" evidence="1">
    <location>
        <begin position="54"/>
        <end position="86"/>
    </location>
</feature>
<feature type="domain" description="JmjC" evidence="2">
    <location>
        <begin position="251"/>
        <end position="409"/>
    </location>
</feature>
<reference evidence="3" key="1">
    <citation type="submission" date="2021-01" db="EMBL/GenBank/DDBJ databases">
        <authorList>
            <person name="Corre E."/>
            <person name="Pelletier E."/>
            <person name="Niang G."/>
            <person name="Scheremetjew M."/>
            <person name="Finn R."/>
            <person name="Kale V."/>
            <person name="Holt S."/>
            <person name="Cochrane G."/>
            <person name="Meng A."/>
            <person name="Brown T."/>
            <person name="Cohen L."/>
        </authorList>
    </citation>
    <scope>NUCLEOTIDE SEQUENCE</scope>
    <source>
        <strain evidence="3">CCMP1243</strain>
    </source>
</reference>
<evidence type="ECO:0000313" key="3">
    <source>
        <dbReference type="EMBL" id="CAD9710319.1"/>
    </source>
</evidence>
<accession>A0A7S2SVX9</accession>